<dbReference type="Pfam" id="PF16267">
    <property type="entry name" value="DUF4920"/>
    <property type="match status" value="1"/>
</dbReference>
<reference evidence="2 3" key="1">
    <citation type="submission" date="2022-10" db="EMBL/GenBank/DDBJ databases">
        <title>Chitinophaga nivalis PC15 sp. nov., isolated from Pyeongchang county, South Korea.</title>
        <authorList>
            <person name="Trinh H.N."/>
        </authorList>
    </citation>
    <scope>NUCLEOTIDE SEQUENCE [LARGE SCALE GENOMIC DNA]</scope>
    <source>
        <strain evidence="2 3">PC14</strain>
    </source>
</reference>
<evidence type="ECO:0000313" key="3">
    <source>
        <dbReference type="Proteomes" id="UP001207742"/>
    </source>
</evidence>
<name>A0ABT3IND3_9BACT</name>
<gene>
    <name evidence="2" type="ORF">OL497_16200</name>
</gene>
<keyword evidence="1" id="KW-0732">Signal</keyword>
<dbReference type="InterPro" id="IPR032577">
    <property type="entry name" value="DUF4920"/>
</dbReference>
<organism evidence="2 3">
    <name type="scientific">Chitinophaga nivalis</name>
    <dbReference type="NCBI Taxonomy" id="2991709"/>
    <lineage>
        <taxon>Bacteria</taxon>
        <taxon>Pseudomonadati</taxon>
        <taxon>Bacteroidota</taxon>
        <taxon>Chitinophagia</taxon>
        <taxon>Chitinophagales</taxon>
        <taxon>Chitinophagaceae</taxon>
        <taxon>Chitinophaga</taxon>
    </lineage>
</organism>
<protein>
    <submittedName>
        <fullName evidence="2">DUF4920 domain-containing protein</fullName>
    </submittedName>
</protein>
<accession>A0ABT3IND3</accession>
<keyword evidence="3" id="KW-1185">Reference proteome</keyword>
<evidence type="ECO:0000256" key="1">
    <source>
        <dbReference type="SAM" id="SignalP"/>
    </source>
</evidence>
<feature type="signal peptide" evidence="1">
    <location>
        <begin position="1"/>
        <end position="20"/>
    </location>
</feature>
<proteinExistence type="predicted"/>
<feature type="chain" id="PRO_5045525200" evidence="1">
    <location>
        <begin position="21"/>
        <end position="158"/>
    </location>
</feature>
<evidence type="ECO:0000313" key="2">
    <source>
        <dbReference type="EMBL" id="MCW3485453.1"/>
    </source>
</evidence>
<dbReference type="RefSeq" id="WP_264731895.1">
    <property type="nucleotide sequence ID" value="NZ_JAPDNR010000001.1"/>
</dbReference>
<sequence length="158" mass="17202">MMKHRILTAFLVMGCMSAYAQLPQGPAKPGTSYGAATTTKDAIAIAQLPDALKTQPNLTTKVKAKVLDVCPKKGCWMKLAVNDSTTAFVKMKDYGFFVPLDMIGKTVVIDGDAFIKETSVKELQHYAEDAKKSPEEIAAIQQPKKEIRLTAKGILVVE</sequence>
<dbReference type="EMBL" id="JAPDNS010000002">
    <property type="protein sequence ID" value="MCW3485453.1"/>
    <property type="molecule type" value="Genomic_DNA"/>
</dbReference>
<comment type="caution">
    <text evidence="2">The sequence shown here is derived from an EMBL/GenBank/DDBJ whole genome shotgun (WGS) entry which is preliminary data.</text>
</comment>
<dbReference type="Proteomes" id="UP001207742">
    <property type="component" value="Unassembled WGS sequence"/>
</dbReference>